<evidence type="ECO:0000313" key="2">
    <source>
        <dbReference type="EMBL" id="TLD69587.1"/>
    </source>
</evidence>
<dbReference type="PROSITE" id="PS50005">
    <property type="entry name" value="TPR"/>
    <property type="match status" value="1"/>
</dbReference>
<accession>A0A5R8KBF3</accession>
<dbReference type="Proteomes" id="UP000306196">
    <property type="component" value="Unassembled WGS sequence"/>
</dbReference>
<dbReference type="AlphaFoldDB" id="A0A5R8KBF3"/>
<dbReference type="InterPro" id="IPR019734">
    <property type="entry name" value="TPR_rpt"/>
</dbReference>
<dbReference type="InterPro" id="IPR011990">
    <property type="entry name" value="TPR-like_helical_dom_sf"/>
</dbReference>
<dbReference type="SMART" id="SM00028">
    <property type="entry name" value="TPR"/>
    <property type="match status" value="10"/>
</dbReference>
<sequence length="1047" mass="117379">MSIDCCAMARQLRVAPQKVKPATPKPFVLTALSNIQTKFFARFCPLGCHKNGVRPNKSISRTLDIPTTLHPVTPLRPTMRTLPSITLALICPLASLLAQAPAPAPAPAAAPAAPAALNLEQEVEQLYGEATTAFNRGTFDVALQKIAAIHTKTSDRDFERVMFLEGACHYNLEAYDKAIEFLQKFVTTYPNSEVLHEAKMSLGRAYLKLKKEDEGVKVLKEVATIPTLRDQAGLEIAFYFKSNNKPDQALEILETILKDLAGPPSQEQQQGILMAAEIYIGKGDSDQASAMIEKLRSGASADESIVQLNNLGVKVGDAMLEQKRYREALLAYQSVRRHSEILRIQKGRVEAIEGWIKQIDAGRRVYFMGRTLSKDEAQSLLTANKTILDEITKATDYDAAIYYKLGQSFYEMGRYYESLLAFTKIFDEFTEFPDRHRCLFGMIVCNAALKRSARAYTLCEQYMNLFPEGPNAPQVTEMFGGLAYESGNINAAVRAFQKAIASPGADKERLNYLLGIVLFESQQFDDSRAAFQSLLEVNKESAYKDEAQYRIALTYFFQNDSVGTRRALRDYIAQNARGQFVVDARYRLAFIDFQGGDKEGARKELEALVKESPNDPNIGQVFYLLGDIYSQMPPPREEDATDYTLLALNAYRSAVEKAKTNDVLSFALEAANNMMVDRGMWNEISDMWSTQYNSKQGTPEALKAIHWISRAKEREASQLLKEGKTTEAEAKSDEARKLVAKEAFPFLGNPANEQVEMLLQQLISMILPKKRSRNISAEAATADIETYEKKFRDILLPEGDASLVNGTAAARVLFARALIARSLRDIPKYDNIVSIIPDAAKAEELSPLLLSTLGEMLLKRGDFTKATEYFNILRTKYPDSEFGDKAPIGLAAIAYEQKDYDKALELYNEAIEKYVATSGILDAYLGKAKTLMALAKFDEATELYDTIRNNREWRGEATAISLFMLGQIADAQAKHEEALGWYQRCFLTQRRYKDWFAKSYLHAAKACVKLNRREDAVKLLREMLARTDIQDQPEFNEAQQLLPTLGS</sequence>
<dbReference type="Pfam" id="PF13174">
    <property type="entry name" value="TPR_6"/>
    <property type="match status" value="2"/>
</dbReference>
<dbReference type="PANTHER" id="PTHR12558">
    <property type="entry name" value="CELL DIVISION CYCLE 16,23,27"/>
    <property type="match status" value="1"/>
</dbReference>
<keyword evidence="1" id="KW-0802">TPR repeat</keyword>
<evidence type="ECO:0000256" key="1">
    <source>
        <dbReference type="PROSITE-ProRule" id="PRU00339"/>
    </source>
</evidence>
<dbReference type="EMBL" id="VAUV01000012">
    <property type="protein sequence ID" value="TLD69587.1"/>
    <property type="molecule type" value="Genomic_DNA"/>
</dbReference>
<dbReference type="Gene3D" id="1.25.40.10">
    <property type="entry name" value="Tetratricopeptide repeat domain"/>
    <property type="match status" value="6"/>
</dbReference>
<dbReference type="OrthoDB" id="9762205at2"/>
<gene>
    <name evidence="2" type="ORF">FEM03_16650</name>
</gene>
<protein>
    <submittedName>
        <fullName evidence="2">Tetratricopeptide repeat protein</fullName>
    </submittedName>
</protein>
<comment type="caution">
    <text evidence="2">The sequence shown here is derived from an EMBL/GenBank/DDBJ whole genome shotgun (WGS) entry which is preliminary data.</text>
</comment>
<dbReference type="SUPFAM" id="SSF48452">
    <property type="entry name" value="TPR-like"/>
    <property type="match status" value="3"/>
</dbReference>
<organism evidence="2 3">
    <name type="scientific">Phragmitibacter flavus</name>
    <dbReference type="NCBI Taxonomy" id="2576071"/>
    <lineage>
        <taxon>Bacteria</taxon>
        <taxon>Pseudomonadati</taxon>
        <taxon>Verrucomicrobiota</taxon>
        <taxon>Verrucomicrobiia</taxon>
        <taxon>Verrucomicrobiales</taxon>
        <taxon>Verrucomicrobiaceae</taxon>
        <taxon>Phragmitibacter</taxon>
    </lineage>
</organism>
<proteinExistence type="predicted"/>
<dbReference type="PANTHER" id="PTHR12558:SF13">
    <property type="entry name" value="CELL DIVISION CYCLE PROTEIN 27 HOMOLOG"/>
    <property type="match status" value="1"/>
</dbReference>
<dbReference type="Pfam" id="PF13432">
    <property type="entry name" value="TPR_16"/>
    <property type="match status" value="3"/>
</dbReference>
<reference evidence="2 3" key="1">
    <citation type="submission" date="2019-05" db="EMBL/GenBank/DDBJ databases">
        <title>Verrucobacter flavum gen. nov., sp. nov. a new member of the family Verrucomicrobiaceae.</title>
        <authorList>
            <person name="Szuroczki S."/>
            <person name="Abbaszade G."/>
            <person name="Szabo A."/>
            <person name="Felfoldi T."/>
            <person name="Schumann P."/>
            <person name="Boka K."/>
            <person name="Keki Z."/>
            <person name="Toumi M."/>
            <person name="Toth E."/>
        </authorList>
    </citation>
    <scope>NUCLEOTIDE SEQUENCE [LARGE SCALE GENOMIC DNA]</scope>
    <source>
        <strain evidence="2 3">MG-N-17</strain>
    </source>
</reference>
<name>A0A5R8KBF3_9BACT</name>
<feature type="repeat" description="TPR" evidence="1">
    <location>
        <begin position="159"/>
        <end position="192"/>
    </location>
</feature>
<keyword evidence="3" id="KW-1185">Reference proteome</keyword>
<evidence type="ECO:0000313" key="3">
    <source>
        <dbReference type="Proteomes" id="UP000306196"/>
    </source>
</evidence>